<dbReference type="InterPro" id="IPR050796">
    <property type="entry name" value="SCF_F-box_component"/>
</dbReference>
<proteinExistence type="predicted"/>
<organism evidence="1 2">
    <name type="scientific">Rhododendron simsii</name>
    <name type="common">Sims's rhododendron</name>
    <dbReference type="NCBI Taxonomy" id="118357"/>
    <lineage>
        <taxon>Eukaryota</taxon>
        <taxon>Viridiplantae</taxon>
        <taxon>Streptophyta</taxon>
        <taxon>Embryophyta</taxon>
        <taxon>Tracheophyta</taxon>
        <taxon>Spermatophyta</taxon>
        <taxon>Magnoliopsida</taxon>
        <taxon>eudicotyledons</taxon>
        <taxon>Gunneridae</taxon>
        <taxon>Pentapetalae</taxon>
        <taxon>asterids</taxon>
        <taxon>Ericales</taxon>
        <taxon>Ericaceae</taxon>
        <taxon>Ericoideae</taxon>
        <taxon>Rhodoreae</taxon>
        <taxon>Rhododendron</taxon>
    </lineage>
</organism>
<dbReference type="EMBL" id="WJXA01000009">
    <property type="protein sequence ID" value="KAF7132305.1"/>
    <property type="molecule type" value="Genomic_DNA"/>
</dbReference>
<protein>
    <recommendedName>
        <fullName evidence="3">F-box protein</fullName>
    </recommendedName>
</protein>
<dbReference type="OrthoDB" id="1433187at2759"/>
<reference evidence="1" key="1">
    <citation type="submission" date="2019-11" db="EMBL/GenBank/DDBJ databases">
        <authorList>
            <person name="Liu Y."/>
            <person name="Hou J."/>
            <person name="Li T.-Q."/>
            <person name="Guan C.-H."/>
            <person name="Wu X."/>
            <person name="Wu H.-Z."/>
            <person name="Ling F."/>
            <person name="Zhang R."/>
            <person name="Shi X.-G."/>
            <person name="Ren J.-P."/>
            <person name="Chen E.-F."/>
            <person name="Sun J.-M."/>
        </authorList>
    </citation>
    <scope>NUCLEOTIDE SEQUENCE</scope>
    <source>
        <strain evidence="1">Adult_tree_wgs_1</strain>
        <tissue evidence="1">Leaves</tissue>
    </source>
</reference>
<evidence type="ECO:0008006" key="3">
    <source>
        <dbReference type="Google" id="ProtNLM"/>
    </source>
</evidence>
<gene>
    <name evidence="1" type="ORF">RHSIM_Rhsim09G0189100</name>
</gene>
<dbReference type="PANTHER" id="PTHR31672:SF13">
    <property type="entry name" value="F-BOX PROTEIN CPR30-LIKE"/>
    <property type="match status" value="1"/>
</dbReference>
<evidence type="ECO:0000313" key="1">
    <source>
        <dbReference type="EMBL" id="KAF7132305.1"/>
    </source>
</evidence>
<name>A0A834GEY8_RHOSS</name>
<accession>A0A834GEY8</accession>
<keyword evidence="2" id="KW-1185">Reference proteome</keyword>
<comment type="caution">
    <text evidence="1">The sequence shown here is derived from an EMBL/GenBank/DDBJ whole genome shotgun (WGS) entry which is preliminary data.</text>
</comment>
<evidence type="ECO:0000313" key="2">
    <source>
        <dbReference type="Proteomes" id="UP000626092"/>
    </source>
</evidence>
<sequence length="390" mass="44797">MASNGELFEIFSRLPAKSIFKLASVAKSCDEFSSEDLFVKKQSQNMVRKNDSAFFMQQSSYQMFMGVPEFHVVPGEENSSGVSNKSLDFLKKFGHLLGSSNGLVCCRKASEKPIDNELFICNPATQKWLSIPNPWRFQDPKPALNVVFQCNTGPSDEFPSDYFLMVLQPTEFWSSDLMCKIYSPAEGIWQERGLINFGTRKILFESLVYQKGVFYFLSDWFPSVVKESRFYWPYIVEFDPKECTWSFLQIPKPARKHDFLDTNLNMGIFKWGKGNQESICLVMLSKGVFAVWALEHNKPGSWRKILKVRARAMRMVEPDPQIAGFTVINGDSLLVATFKRVYRYSLTSHWRWKRAEKVCSHKCWGSVLFYPYSNTLRPCGDGATPVPNCC</sequence>
<dbReference type="PANTHER" id="PTHR31672">
    <property type="entry name" value="BNACNNG10540D PROTEIN"/>
    <property type="match status" value="1"/>
</dbReference>
<dbReference type="Proteomes" id="UP000626092">
    <property type="component" value="Unassembled WGS sequence"/>
</dbReference>
<dbReference type="AlphaFoldDB" id="A0A834GEY8"/>